<evidence type="ECO:0000313" key="2">
    <source>
        <dbReference type="EMBL" id="VGO23514.1"/>
    </source>
</evidence>
<sequence length="171" mass="19227">MKRPILTSMLFVLIAVSTALGGETNGSVEFTVTTKPTEGKYAPRHVFAVWVTDSEGNFVKTLKVLAKKRQKHLRTWAQYSQKNSVDAITGATQKIHSAHVVSWDCRDTEGNLMPDGEYQFYVEFADKNGQGPVTPPGHIQFKKGPKAISLKFEKLPYFDNMTLNYRLKETS</sequence>
<evidence type="ECO:0008006" key="4">
    <source>
        <dbReference type="Google" id="ProtNLM"/>
    </source>
</evidence>
<dbReference type="Proteomes" id="UP000346198">
    <property type="component" value="Unassembled WGS sequence"/>
</dbReference>
<feature type="chain" id="PRO_5025434723" description="DUF2271 domain-containing protein" evidence="1">
    <location>
        <begin position="22"/>
        <end position="171"/>
    </location>
</feature>
<protein>
    <recommendedName>
        <fullName evidence="4">DUF2271 domain-containing protein</fullName>
    </recommendedName>
</protein>
<keyword evidence="1" id="KW-0732">Signal</keyword>
<keyword evidence="3" id="KW-1185">Reference proteome</keyword>
<accession>A0A6C2UWE5</accession>
<name>A0A6C2UWE5_9BACT</name>
<proteinExistence type="predicted"/>
<dbReference type="Pfam" id="PF10029">
    <property type="entry name" value="DUF2271"/>
    <property type="match status" value="1"/>
</dbReference>
<dbReference type="EMBL" id="CAAHFH010000004">
    <property type="protein sequence ID" value="VGO23514.1"/>
    <property type="molecule type" value="Genomic_DNA"/>
</dbReference>
<evidence type="ECO:0000256" key="1">
    <source>
        <dbReference type="SAM" id="SignalP"/>
    </source>
</evidence>
<evidence type="ECO:0000313" key="3">
    <source>
        <dbReference type="Proteomes" id="UP000346198"/>
    </source>
</evidence>
<dbReference type="AlphaFoldDB" id="A0A6C2UWE5"/>
<organism evidence="2 3">
    <name type="scientific">Pontiella sulfatireligans</name>
    <dbReference type="NCBI Taxonomy" id="2750658"/>
    <lineage>
        <taxon>Bacteria</taxon>
        <taxon>Pseudomonadati</taxon>
        <taxon>Kiritimatiellota</taxon>
        <taxon>Kiritimatiellia</taxon>
        <taxon>Kiritimatiellales</taxon>
        <taxon>Pontiellaceae</taxon>
        <taxon>Pontiella</taxon>
    </lineage>
</organism>
<feature type="signal peptide" evidence="1">
    <location>
        <begin position="1"/>
        <end position="21"/>
    </location>
</feature>
<dbReference type="Gene3D" id="2.60.40.4070">
    <property type="match status" value="1"/>
</dbReference>
<gene>
    <name evidence="2" type="ORF">SCARR_05621</name>
</gene>
<dbReference type="InterPro" id="IPR014469">
    <property type="entry name" value="DUF2271"/>
</dbReference>
<dbReference type="RefSeq" id="WP_136065950.1">
    <property type="nucleotide sequence ID" value="NZ_CAAHFH010000004.1"/>
</dbReference>
<reference evidence="2 3" key="1">
    <citation type="submission" date="2019-04" db="EMBL/GenBank/DDBJ databases">
        <authorList>
            <person name="Van Vliet M D."/>
        </authorList>
    </citation>
    <scope>NUCLEOTIDE SEQUENCE [LARGE SCALE GENOMIC DNA]</scope>
    <source>
        <strain evidence="2 3">F21</strain>
    </source>
</reference>